<dbReference type="EMBL" id="BAABIW010000011">
    <property type="protein sequence ID" value="GAA5024265.1"/>
    <property type="molecule type" value="Genomic_DNA"/>
</dbReference>
<gene>
    <name evidence="2" type="ORF">GCM10023258_16180</name>
</gene>
<name>A0ABP9JA15_9MICO</name>
<keyword evidence="3" id="KW-1185">Reference proteome</keyword>
<dbReference type="Proteomes" id="UP001500427">
    <property type="component" value="Unassembled WGS sequence"/>
</dbReference>
<organism evidence="2 3">
    <name type="scientific">Terrabacter aeriphilus</name>
    <dbReference type="NCBI Taxonomy" id="515662"/>
    <lineage>
        <taxon>Bacteria</taxon>
        <taxon>Bacillati</taxon>
        <taxon>Actinomycetota</taxon>
        <taxon>Actinomycetes</taxon>
        <taxon>Micrococcales</taxon>
        <taxon>Intrasporangiaceae</taxon>
        <taxon>Terrabacter</taxon>
    </lineage>
</organism>
<dbReference type="Pfam" id="PF01717">
    <property type="entry name" value="Meth_synt_2"/>
    <property type="match status" value="1"/>
</dbReference>
<evidence type="ECO:0000313" key="3">
    <source>
        <dbReference type="Proteomes" id="UP001500427"/>
    </source>
</evidence>
<feature type="domain" description="Cobalamin-independent methionine synthase MetE C-terminal/archaeal" evidence="1">
    <location>
        <begin position="5"/>
        <end position="318"/>
    </location>
</feature>
<evidence type="ECO:0000313" key="2">
    <source>
        <dbReference type="EMBL" id="GAA5024265.1"/>
    </source>
</evidence>
<dbReference type="InterPro" id="IPR038071">
    <property type="entry name" value="UROD/MetE-like_sf"/>
</dbReference>
<protein>
    <submittedName>
        <fullName evidence="2">Methionine synthase</fullName>
    </submittedName>
</protein>
<proteinExistence type="predicted"/>
<sequence>MTLATGIGSWPGTSVRDALAQVRELLDGELPYLPELPERGPGADMIGRTAGLLVELPVDLQPVGWRFVDRPGLDAARTAALLREDLDELAEAFDGHTGPLKLQVVGPWTLAASLWLQRGERVVVDDGACRDLVDSLAEGVRLHVAAVRRLVPGAEVVLQLDEPSLPTVLAGRLPTASGFGRLPSLDPQVAARGLQTVLQAHDGPTVVHCCAGSPPVPLLRAAGPGALSLDTSLLRPREWEGVAVAVEDGIRLHAGAVPTGGGRTRATQLADDLVAAWTRVGLPLARLADLVVTPACGLGSATPPVARAVQRAAVETARELEQRSAA</sequence>
<dbReference type="Gene3D" id="3.20.20.210">
    <property type="match status" value="1"/>
</dbReference>
<dbReference type="RefSeq" id="WP_345506957.1">
    <property type="nucleotide sequence ID" value="NZ_BAABIW010000011.1"/>
</dbReference>
<accession>A0ABP9JA15</accession>
<dbReference type="InterPro" id="IPR002629">
    <property type="entry name" value="Met_Synth_C/arc"/>
</dbReference>
<comment type="caution">
    <text evidence="2">The sequence shown here is derived from an EMBL/GenBank/DDBJ whole genome shotgun (WGS) entry which is preliminary data.</text>
</comment>
<reference evidence="3" key="1">
    <citation type="journal article" date="2019" name="Int. J. Syst. Evol. Microbiol.">
        <title>The Global Catalogue of Microorganisms (GCM) 10K type strain sequencing project: providing services to taxonomists for standard genome sequencing and annotation.</title>
        <authorList>
            <consortium name="The Broad Institute Genomics Platform"/>
            <consortium name="The Broad Institute Genome Sequencing Center for Infectious Disease"/>
            <person name="Wu L."/>
            <person name="Ma J."/>
        </authorList>
    </citation>
    <scope>NUCLEOTIDE SEQUENCE [LARGE SCALE GENOMIC DNA]</scope>
    <source>
        <strain evidence="3">JCM 17687</strain>
    </source>
</reference>
<evidence type="ECO:0000259" key="1">
    <source>
        <dbReference type="Pfam" id="PF01717"/>
    </source>
</evidence>
<dbReference type="SUPFAM" id="SSF51726">
    <property type="entry name" value="UROD/MetE-like"/>
    <property type="match status" value="1"/>
</dbReference>